<dbReference type="EMBL" id="JANGEW010000004">
    <property type="protein sequence ID" value="MCQ5342158.1"/>
    <property type="molecule type" value="Genomic_DNA"/>
</dbReference>
<gene>
    <name evidence="2" type="ORF">NE675_03790</name>
</gene>
<dbReference type="RefSeq" id="WP_156423309.1">
    <property type="nucleotide sequence ID" value="NZ_JANGDR010000004.1"/>
</dbReference>
<evidence type="ECO:0000313" key="2">
    <source>
        <dbReference type="EMBL" id="MCQ5342158.1"/>
    </source>
</evidence>
<reference evidence="2 3" key="1">
    <citation type="submission" date="2022-06" db="EMBL/GenBank/DDBJ databases">
        <title>Isolation of gut microbiota from human fecal samples.</title>
        <authorList>
            <person name="Pamer E.G."/>
            <person name="Barat B."/>
            <person name="Waligurski E."/>
            <person name="Medina S."/>
            <person name="Paddock L."/>
            <person name="Mostad J."/>
        </authorList>
    </citation>
    <scope>NUCLEOTIDE SEQUENCE [LARGE SCALE GENOMIC DNA]</scope>
    <source>
        <strain evidence="2 3">DFI.1.1</strain>
    </source>
</reference>
<comment type="caution">
    <text evidence="2">The sequence shown here is derived from an EMBL/GenBank/DDBJ whole genome shotgun (WGS) entry which is preliminary data.</text>
</comment>
<organism evidence="2 3">
    <name type="scientific">Megasphaera massiliensis</name>
    <dbReference type="NCBI Taxonomy" id="1232428"/>
    <lineage>
        <taxon>Bacteria</taxon>
        <taxon>Bacillati</taxon>
        <taxon>Bacillota</taxon>
        <taxon>Negativicutes</taxon>
        <taxon>Veillonellales</taxon>
        <taxon>Veillonellaceae</taxon>
        <taxon>Megasphaera</taxon>
    </lineage>
</organism>
<evidence type="ECO:0000313" key="3">
    <source>
        <dbReference type="Proteomes" id="UP001206692"/>
    </source>
</evidence>
<protein>
    <submittedName>
        <fullName evidence="2">Uncharacterized protein</fullName>
    </submittedName>
</protein>
<name>A0ABT1SQL7_9FIRM</name>
<keyword evidence="3" id="KW-1185">Reference proteome</keyword>
<proteinExistence type="predicted"/>
<accession>A0ABT1SQL7</accession>
<evidence type="ECO:0000256" key="1">
    <source>
        <dbReference type="SAM" id="Phobius"/>
    </source>
</evidence>
<dbReference type="Proteomes" id="UP001206692">
    <property type="component" value="Unassembled WGS sequence"/>
</dbReference>
<feature type="transmembrane region" description="Helical" evidence="1">
    <location>
        <begin position="29"/>
        <end position="50"/>
    </location>
</feature>
<keyword evidence="1" id="KW-0472">Membrane</keyword>
<keyword evidence="1" id="KW-0812">Transmembrane</keyword>
<sequence>MLFKAEEKLHKKEALAFASASFFNQQRPIPSGIIPSGSLMFAALTAIFACRTRDIATEIILQSSA</sequence>
<keyword evidence="1" id="KW-1133">Transmembrane helix</keyword>